<name>A0A8X6HZM8_TRICU</name>
<evidence type="ECO:0000313" key="3">
    <source>
        <dbReference type="Proteomes" id="UP000887116"/>
    </source>
</evidence>
<comment type="caution">
    <text evidence="2">The sequence shown here is derived from an EMBL/GenBank/DDBJ whole genome shotgun (WGS) entry which is preliminary data.</text>
</comment>
<feature type="coiled-coil region" evidence="1">
    <location>
        <begin position="208"/>
        <end position="342"/>
    </location>
</feature>
<protein>
    <submittedName>
        <fullName evidence="2">Uncharacterized protein</fullName>
    </submittedName>
</protein>
<dbReference type="Proteomes" id="UP000887116">
    <property type="component" value="Unassembled WGS sequence"/>
</dbReference>
<evidence type="ECO:0000256" key="1">
    <source>
        <dbReference type="SAM" id="Coils"/>
    </source>
</evidence>
<accession>A0A8X6HZM8</accession>
<feature type="coiled-coil region" evidence="1">
    <location>
        <begin position="46"/>
        <end position="161"/>
    </location>
</feature>
<organism evidence="2 3">
    <name type="scientific">Trichonephila clavata</name>
    <name type="common">Joro spider</name>
    <name type="synonym">Nephila clavata</name>
    <dbReference type="NCBI Taxonomy" id="2740835"/>
    <lineage>
        <taxon>Eukaryota</taxon>
        <taxon>Metazoa</taxon>
        <taxon>Ecdysozoa</taxon>
        <taxon>Arthropoda</taxon>
        <taxon>Chelicerata</taxon>
        <taxon>Arachnida</taxon>
        <taxon>Araneae</taxon>
        <taxon>Araneomorphae</taxon>
        <taxon>Entelegynae</taxon>
        <taxon>Araneoidea</taxon>
        <taxon>Nephilidae</taxon>
        <taxon>Trichonephila</taxon>
    </lineage>
</organism>
<evidence type="ECO:0000313" key="2">
    <source>
        <dbReference type="EMBL" id="GFQ68190.1"/>
    </source>
</evidence>
<sequence>MAFDYGWPLIDRYPKLYRESTSFIDFLFKICNVDQPVEKKSDSALNLDGERELKKMKEKIRETDKQLHNCENTIQELEDKLNDNSTKNDKQLRIYENTIKELRNDLQKSENHCAEKEIDIRNLKRDINEQKNKILDYENDLKEQQNKYQNELRKENNLAHNLNLSFNEDNVLIIIENFVQDLRNQIEKPDITEVNESQLALEYKINEEKILQETVNNLKQNINDKNNEIKTLKSEVLKCENAVQILKLEKNNYSIENQSLKSKIEVLEKDMLNLNDTITQLQEENVNYEKEIESFKLNYSNKDENIEFHTLKDENIELKKELDVLKYDYNNLKESFKELQQKLKNPFKQRPYPYKKNVDTKRNDDEDELGKYVKENIELKSENKILHEKLEEKNQECITLEQQLPNVSGMENETHITVTLMKELLKQLFAHYFIFKFDVLSEKEIILNDTIKNYNERLINFYNEMIKTNKNDYIKILYDYVHEDINIVVEKNIDMGEHNIYKNKDEFLLHCLNSANEHVRNEASKINKKSRKRI</sequence>
<keyword evidence="1" id="KW-0175">Coiled coil</keyword>
<reference evidence="2" key="1">
    <citation type="submission" date="2020-07" db="EMBL/GenBank/DDBJ databases">
        <title>Multicomponent nature underlies the extraordinary mechanical properties of spider dragline silk.</title>
        <authorList>
            <person name="Kono N."/>
            <person name="Nakamura H."/>
            <person name="Mori M."/>
            <person name="Yoshida Y."/>
            <person name="Ohtoshi R."/>
            <person name="Malay A.D."/>
            <person name="Moran D.A.P."/>
            <person name="Tomita M."/>
            <person name="Numata K."/>
            <person name="Arakawa K."/>
        </authorList>
    </citation>
    <scope>NUCLEOTIDE SEQUENCE</scope>
</reference>
<dbReference type="Gene3D" id="1.10.287.1490">
    <property type="match status" value="1"/>
</dbReference>
<dbReference type="AlphaFoldDB" id="A0A8X6HZM8"/>
<keyword evidence="3" id="KW-1185">Reference proteome</keyword>
<dbReference type="EMBL" id="BMAO01000638">
    <property type="protein sequence ID" value="GFQ68190.1"/>
    <property type="molecule type" value="Genomic_DNA"/>
</dbReference>
<proteinExistence type="predicted"/>
<feature type="coiled-coil region" evidence="1">
    <location>
        <begin position="376"/>
        <end position="403"/>
    </location>
</feature>
<gene>
    <name evidence="2" type="ORF">TNCT_730001</name>
</gene>